<dbReference type="Pfam" id="PF07670">
    <property type="entry name" value="Gate"/>
    <property type="match status" value="1"/>
</dbReference>
<feature type="transmembrane region" description="Helical" evidence="1">
    <location>
        <begin position="60"/>
        <end position="82"/>
    </location>
</feature>
<dbReference type="Proteomes" id="UP000028006">
    <property type="component" value="Unassembled WGS sequence"/>
</dbReference>
<proteinExistence type="predicted"/>
<reference evidence="3 4" key="1">
    <citation type="submission" date="2014-06" db="EMBL/GenBank/DDBJ databases">
        <title>Whole Genome Sequences of Three Symbiotic Endozoicomonas Bacteria.</title>
        <authorList>
            <person name="Neave M.J."/>
            <person name="Apprill A."/>
            <person name="Voolstra C.R."/>
        </authorList>
    </citation>
    <scope>NUCLEOTIDE SEQUENCE [LARGE SCALE GENOMIC DNA]</scope>
    <source>
        <strain evidence="3 4">LMG 24815</strain>
    </source>
</reference>
<accession>A0A081N7V1</accession>
<dbReference type="AlphaFoldDB" id="A0A081N7V1"/>
<keyword evidence="1" id="KW-0812">Transmembrane</keyword>
<dbReference type="EMBL" id="JOKG01000002">
    <property type="protein sequence ID" value="KEQ14524.1"/>
    <property type="molecule type" value="Genomic_DNA"/>
</dbReference>
<feature type="transmembrane region" description="Helical" evidence="1">
    <location>
        <begin position="20"/>
        <end position="40"/>
    </location>
</feature>
<protein>
    <submittedName>
        <fullName evidence="3">Membrane protein</fullName>
    </submittedName>
</protein>
<sequence>MNEFVSVSDKDKVQSSNLGARQIIEPLGLLLFLVLFFGYVGSEMGLTNMFNTLFSTAHDLLLHTVLFLMGITVLAGALSRLLTEFHVIGLLERLLMPLMRPLFNLPGRAAMAAMMTFFSDNPAIISLAKDKRFSNSFKPHELISLTNFGTAFGMGLIVITFMATLESGSDQNFLQAALVGLAGAMVGAIISTRLMQRLTASDVKAIKLDELKSQKSELLEEHNNSPVWLRGLNSILDGGKSGVEMGMAIIPGVLIISTVVMVLTFGPSAEGYTGAAYEGVALLPKLAGELSWLFQLLFGFDHPELVAFPITSLGAVGAAMSLVPNFISQGIISESDIAVFTAMGMCWSGYLSTHTAMLDTLGFRNLTSKAIIAHTVGGLCAGVAARYIYLLTQSLF</sequence>
<keyword evidence="1" id="KW-1133">Transmembrane helix</keyword>
<gene>
    <name evidence="3" type="ORF">GZ77_09280</name>
</gene>
<organism evidence="3 4">
    <name type="scientific">Endozoicomonas montiporae</name>
    <dbReference type="NCBI Taxonomy" id="1027273"/>
    <lineage>
        <taxon>Bacteria</taxon>
        <taxon>Pseudomonadati</taxon>
        <taxon>Pseudomonadota</taxon>
        <taxon>Gammaproteobacteria</taxon>
        <taxon>Oceanospirillales</taxon>
        <taxon>Endozoicomonadaceae</taxon>
        <taxon>Endozoicomonas</taxon>
    </lineage>
</organism>
<evidence type="ECO:0000313" key="3">
    <source>
        <dbReference type="EMBL" id="KEQ14524.1"/>
    </source>
</evidence>
<keyword evidence="1" id="KW-0472">Membrane</keyword>
<feature type="transmembrane region" description="Helical" evidence="1">
    <location>
        <begin position="173"/>
        <end position="194"/>
    </location>
</feature>
<feature type="transmembrane region" description="Helical" evidence="1">
    <location>
        <begin position="245"/>
        <end position="265"/>
    </location>
</feature>
<feature type="domain" description="Nucleoside transporter/FeoB GTPase Gate" evidence="2">
    <location>
        <begin position="68"/>
        <end position="160"/>
    </location>
</feature>
<evidence type="ECO:0000256" key="1">
    <source>
        <dbReference type="SAM" id="Phobius"/>
    </source>
</evidence>
<dbReference type="eggNOG" id="COG3314">
    <property type="taxonomic scope" value="Bacteria"/>
</dbReference>
<feature type="transmembrane region" description="Helical" evidence="1">
    <location>
        <begin position="339"/>
        <end position="358"/>
    </location>
</feature>
<dbReference type="RefSeq" id="WP_034874445.1">
    <property type="nucleotide sequence ID" value="NZ_JOKG01000002.1"/>
</dbReference>
<name>A0A081N7V1_9GAMM</name>
<feature type="transmembrane region" description="Helical" evidence="1">
    <location>
        <begin position="306"/>
        <end position="327"/>
    </location>
</feature>
<dbReference type="InterPro" id="IPR011642">
    <property type="entry name" value="Gate_dom"/>
</dbReference>
<evidence type="ECO:0000313" key="4">
    <source>
        <dbReference type="Proteomes" id="UP000028006"/>
    </source>
</evidence>
<comment type="caution">
    <text evidence="3">The sequence shown here is derived from an EMBL/GenBank/DDBJ whole genome shotgun (WGS) entry which is preliminary data.</text>
</comment>
<feature type="transmembrane region" description="Helical" evidence="1">
    <location>
        <begin position="142"/>
        <end position="161"/>
    </location>
</feature>
<feature type="transmembrane region" description="Helical" evidence="1">
    <location>
        <begin position="370"/>
        <end position="389"/>
    </location>
</feature>
<keyword evidence="4" id="KW-1185">Reference proteome</keyword>
<feature type="transmembrane region" description="Helical" evidence="1">
    <location>
        <begin position="102"/>
        <end position="121"/>
    </location>
</feature>
<evidence type="ECO:0000259" key="2">
    <source>
        <dbReference type="Pfam" id="PF07670"/>
    </source>
</evidence>